<dbReference type="PANTHER" id="PTHR41307:SF1">
    <property type="entry name" value="MEMBRANE PROTEIN"/>
    <property type="match status" value="1"/>
</dbReference>
<gene>
    <name evidence="2" type="ORF">D8M05_17755</name>
</gene>
<dbReference type="InterPro" id="IPR009214">
    <property type="entry name" value="DUF1129"/>
</dbReference>
<dbReference type="PANTHER" id="PTHR41307">
    <property type="entry name" value="MEMBRANE PROTEIN-RELATED"/>
    <property type="match status" value="1"/>
</dbReference>
<evidence type="ECO:0000313" key="2">
    <source>
        <dbReference type="EMBL" id="RKQ12824.1"/>
    </source>
</evidence>
<evidence type="ECO:0000256" key="1">
    <source>
        <dbReference type="SAM" id="Phobius"/>
    </source>
</evidence>
<reference evidence="2 3" key="1">
    <citation type="journal article" date="2015" name="Antonie Van Leeuwenhoek">
        <title>Oceanobacillus bengalensis sp. nov., a bacterium isolated from seawater of the Bay of Bengal.</title>
        <authorList>
            <person name="Yongchang O."/>
            <person name="Xiang W."/>
            <person name="Wang G."/>
        </authorList>
    </citation>
    <scope>NUCLEOTIDE SEQUENCE [LARGE SCALE GENOMIC DNA]</scope>
    <source>
        <strain evidence="2 3">MCCC 1K00260</strain>
    </source>
</reference>
<dbReference type="Gene3D" id="1.10.1900.10">
    <property type="entry name" value="c-terminal domain of poly(a) binding protein"/>
    <property type="match status" value="1"/>
</dbReference>
<accession>A0A494YSD5</accession>
<dbReference type="Pfam" id="PF06570">
    <property type="entry name" value="DUF1129"/>
    <property type="match status" value="1"/>
</dbReference>
<dbReference type="RefSeq" id="WP_121134226.1">
    <property type="nucleotide sequence ID" value="NZ_JBHUFK010000056.1"/>
</dbReference>
<sequence length="230" mass="26497">MNAKEIIKLNNEKRKQLTEENEYYYSDMLVYIRTCANKSEQQTEEVLLELLEHLLKAQEQGKTAKDVFGKDLRAYCDEVIEEIPGERTLKNVTFGIYLVVNLISIVMLSVGIISYAMHTLFDLGPNGIIFPLGTGLVIILISLASLSIWVIAIFKWIKHSTFKAKKPKKWTEFFRLWLMCVVFIGIIVATFILMPEFGMRITISFTTFIILGILLYITSILLNKKFRITK</sequence>
<protein>
    <submittedName>
        <fullName evidence="2">DUF1129 family protein</fullName>
    </submittedName>
</protein>
<keyword evidence="1" id="KW-0472">Membrane</keyword>
<comment type="caution">
    <text evidence="2">The sequence shown here is derived from an EMBL/GenBank/DDBJ whole genome shotgun (WGS) entry which is preliminary data.</text>
</comment>
<feature type="transmembrane region" description="Helical" evidence="1">
    <location>
        <begin position="128"/>
        <end position="154"/>
    </location>
</feature>
<name>A0A494YSD5_9BACI</name>
<keyword evidence="1" id="KW-1133">Transmembrane helix</keyword>
<evidence type="ECO:0000313" key="3">
    <source>
        <dbReference type="Proteomes" id="UP000281813"/>
    </source>
</evidence>
<dbReference type="AlphaFoldDB" id="A0A494YSD5"/>
<feature type="transmembrane region" description="Helical" evidence="1">
    <location>
        <begin position="201"/>
        <end position="222"/>
    </location>
</feature>
<dbReference type="Proteomes" id="UP000281813">
    <property type="component" value="Unassembled WGS sequence"/>
</dbReference>
<keyword evidence="3" id="KW-1185">Reference proteome</keyword>
<dbReference type="EMBL" id="RBZO01000039">
    <property type="protein sequence ID" value="RKQ12824.1"/>
    <property type="molecule type" value="Genomic_DNA"/>
</dbReference>
<proteinExistence type="predicted"/>
<feature type="transmembrane region" description="Helical" evidence="1">
    <location>
        <begin position="94"/>
        <end position="116"/>
    </location>
</feature>
<dbReference type="OrthoDB" id="1655249at2"/>
<organism evidence="2 3">
    <name type="scientific">Oceanobacillus bengalensis</name>
    <dbReference type="NCBI Taxonomy" id="1435466"/>
    <lineage>
        <taxon>Bacteria</taxon>
        <taxon>Bacillati</taxon>
        <taxon>Bacillota</taxon>
        <taxon>Bacilli</taxon>
        <taxon>Bacillales</taxon>
        <taxon>Bacillaceae</taxon>
        <taxon>Oceanobacillus</taxon>
    </lineage>
</organism>
<keyword evidence="1" id="KW-0812">Transmembrane</keyword>
<dbReference type="SUPFAM" id="SSF158560">
    <property type="entry name" value="BH3980-like"/>
    <property type="match status" value="1"/>
</dbReference>
<feature type="transmembrane region" description="Helical" evidence="1">
    <location>
        <begin position="174"/>
        <end position="195"/>
    </location>
</feature>